<keyword evidence="15" id="KW-1185">Reference proteome</keyword>
<dbReference type="Pfam" id="PF02931">
    <property type="entry name" value="Neur_chan_LBD"/>
    <property type="match status" value="2"/>
</dbReference>
<dbReference type="Gene3D" id="2.70.170.10">
    <property type="entry name" value="Neurotransmitter-gated ion-channel ligand-binding domain"/>
    <property type="match status" value="2"/>
</dbReference>
<feature type="transmembrane region" description="Helical" evidence="11">
    <location>
        <begin position="158"/>
        <end position="182"/>
    </location>
</feature>
<dbReference type="SUPFAM" id="SSF90112">
    <property type="entry name" value="Neurotransmitter-gated ion-channel transmembrane pore"/>
    <property type="match status" value="2"/>
</dbReference>
<evidence type="ECO:0000256" key="7">
    <source>
        <dbReference type="ARBA" id="ARBA00022989"/>
    </source>
</evidence>
<feature type="transmembrane region" description="Helical" evidence="11">
    <location>
        <begin position="510"/>
        <end position="534"/>
    </location>
</feature>
<evidence type="ECO:0000256" key="9">
    <source>
        <dbReference type="ARBA" id="ARBA00023136"/>
    </source>
</evidence>
<comment type="similarity">
    <text evidence="11">Belongs to the ligand-gated ion channel (TC 1.A.9) family.</text>
</comment>
<dbReference type="NCBIfam" id="TIGR00860">
    <property type="entry name" value="LIC"/>
    <property type="match status" value="1"/>
</dbReference>
<evidence type="ECO:0000256" key="10">
    <source>
        <dbReference type="ARBA" id="ARBA00023303"/>
    </source>
</evidence>
<evidence type="ECO:0000256" key="3">
    <source>
        <dbReference type="ARBA" id="ARBA00022448"/>
    </source>
</evidence>
<keyword evidence="6" id="KW-0732">Signal</keyword>
<dbReference type="InterPro" id="IPR006201">
    <property type="entry name" value="Neur_channel"/>
</dbReference>
<comment type="subcellular location">
    <subcellularLocation>
        <location evidence="2">Cell membrane</location>
    </subcellularLocation>
    <subcellularLocation>
        <location evidence="1">Membrane</location>
        <topology evidence="1">Multi-pass membrane protein</topology>
    </subcellularLocation>
</comment>
<dbReference type="Pfam" id="PF02932">
    <property type="entry name" value="Neur_chan_memb"/>
    <property type="match status" value="2"/>
</dbReference>
<dbReference type="PRINTS" id="PR00252">
    <property type="entry name" value="NRIONCHANNEL"/>
</dbReference>
<evidence type="ECO:0000313" key="14">
    <source>
        <dbReference type="EMBL" id="CAH3147422.1"/>
    </source>
</evidence>
<feature type="domain" description="Neurotransmitter-gated ion-channel transmembrane" evidence="13">
    <location>
        <begin position="517"/>
        <end position="595"/>
    </location>
</feature>
<keyword evidence="3 11" id="KW-0813">Transport</keyword>
<feature type="transmembrane region" description="Helical" evidence="11">
    <location>
        <begin position="188"/>
        <end position="208"/>
    </location>
</feature>
<name>A0ABN8PP43_9CNID</name>
<dbReference type="InterPro" id="IPR006029">
    <property type="entry name" value="Neurotrans-gated_channel_TM"/>
</dbReference>
<dbReference type="PRINTS" id="PR00253">
    <property type="entry name" value="GABAARECEPTR"/>
</dbReference>
<sequence length="716" mass="82023">MITWQTWNDPRLRHSLDDPITLPGESKKVIWLPDTFFLNVRSAAIHDVIAENSKVSITPGGVVTYSTRLTITAGCSMDLADYPLDEQHCDLELSTYAYTTNQLVYTWINGSEAEKIKVSDEHLSELTLVQTQSLYGFETYADGNHSKLIARFWFKRRFGYAFLQIYFPTMMLVVLSWLVFWIPQDAVPARIALGSTTVLSVVTFTGSFRSTFPKDKHHIEVSELHEVKVEHPVARSQGKSMKVLKGKVKKVKEYARCAFVRNEASSFDRVSRYLFPCSYCIFNLIYCVSSVCFLGSSSYKETTDVFNEITSAKKYSKFLRPFHKGSPLKVAIGIKVIHFVAVREVEEQFSLDMITWQTWNDPRLHHSLDDPITLPGESKKFIWLPDTFFVNVRTATIHDVIAENSKVSITPGGVVTYSTRLTITAGCSMDLADYPLDAQYCDLELSTYAYTTNQLVYTWINGSETEKIRVSDKQLSEFTFLQTQSLYDFETYADGNHSTLIARFWFKRRIGYAFLQIYFPTMMLVVLSWLVFWIPQDAVPARIALGSTTVLSVVTFTGSFRSTFPKVSYIKAVDVYFIVSFVFVFSALMEYILVLLDTGGVKQQRVLHDRNNVENCHHDVSFIEDKHHVEVSELHDVKVERPVKHPVARSQGKSMKVLKGKGKKAKEYARCAFVRNEASSFDRVSRYLFPCSYCIFNLIYWCYYELASFGKEVPTR</sequence>
<feature type="domain" description="Neurotransmitter-gated ion-channel ligand-binding" evidence="12">
    <location>
        <begin position="4"/>
        <end position="157"/>
    </location>
</feature>
<feature type="domain" description="Neurotransmitter-gated ion-channel ligand-binding" evidence="12">
    <location>
        <begin position="310"/>
        <end position="509"/>
    </location>
</feature>
<evidence type="ECO:0000259" key="12">
    <source>
        <dbReference type="Pfam" id="PF02931"/>
    </source>
</evidence>
<keyword evidence="4" id="KW-1003">Cell membrane</keyword>
<comment type="caution">
    <text evidence="14">The sequence shown here is derived from an EMBL/GenBank/DDBJ whole genome shotgun (WGS) entry which is preliminary data.</text>
</comment>
<keyword evidence="8 11" id="KW-0406">Ion transport</keyword>
<evidence type="ECO:0000313" key="15">
    <source>
        <dbReference type="Proteomes" id="UP001159405"/>
    </source>
</evidence>
<accession>A0ABN8PP43</accession>
<gene>
    <name evidence="14" type="ORF">PLOB_00046094</name>
</gene>
<evidence type="ECO:0000256" key="4">
    <source>
        <dbReference type="ARBA" id="ARBA00022475"/>
    </source>
</evidence>
<organism evidence="14 15">
    <name type="scientific">Porites lobata</name>
    <dbReference type="NCBI Taxonomy" id="104759"/>
    <lineage>
        <taxon>Eukaryota</taxon>
        <taxon>Metazoa</taxon>
        <taxon>Cnidaria</taxon>
        <taxon>Anthozoa</taxon>
        <taxon>Hexacorallia</taxon>
        <taxon>Scleractinia</taxon>
        <taxon>Fungiina</taxon>
        <taxon>Poritidae</taxon>
        <taxon>Porites</taxon>
    </lineage>
</organism>
<keyword evidence="5 11" id="KW-0812">Transmembrane</keyword>
<dbReference type="InterPro" id="IPR036734">
    <property type="entry name" value="Neur_chan_lig-bd_sf"/>
</dbReference>
<dbReference type="PANTHER" id="PTHR18945">
    <property type="entry name" value="NEUROTRANSMITTER GATED ION CHANNEL"/>
    <property type="match status" value="1"/>
</dbReference>
<feature type="transmembrane region" description="Helical" evidence="11">
    <location>
        <begin position="572"/>
        <end position="596"/>
    </location>
</feature>
<keyword evidence="9 11" id="KW-0472">Membrane</keyword>
<dbReference type="EMBL" id="CALNXK010000081">
    <property type="protein sequence ID" value="CAH3147422.1"/>
    <property type="molecule type" value="Genomic_DNA"/>
</dbReference>
<evidence type="ECO:0000256" key="1">
    <source>
        <dbReference type="ARBA" id="ARBA00004141"/>
    </source>
</evidence>
<dbReference type="Gene3D" id="1.20.58.390">
    <property type="entry name" value="Neurotransmitter-gated ion-channel transmembrane domain"/>
    <property type="match status" value="2"/>
</dbReference>
<evidence type="ECO:0000256" key="5">
    <source>
        <dbReference type="ARBA" id="ARBA00022692"/>
    </source>
</evidence>
<evidence type="ECO:0000259" key="13">
    <source>
        <dbReference type="Pfam" id="PF02932"/>
    </source>
</evidence>
<evidence type="ECO:0000256" key="8">
    <source>
        <dbReference type="ARBA" id="ARBA00023065"/>
    </source>
</evidence>
<evidence type="ECO:0000256" key="6">
    <source>
        <dbReference type="ARBA" id="ARBA00022729"/>
    </source>
</evidence>
<keyword evidence="10 11" id="KW-0407">Ion channel</keyword>
<evidence type="ECO:0000256" key="2">
    <source>
        <dbReference type="ARBA" id="ARBA00004236"/>
    </source>
</evidence>
<dbReference type="PROSITE" id="PS00236">
    <property type="entry name" value="NEUROTR_ION_CHANNEL"/>
    <property type="match status" value="2"/>
</dbReference>
<dbReference type="InterPro" id="IPR006028">
    <property type="entry name" value="GABAA/Glycine_rcpt"/>
</dbReference>
<dbReference type="InterPro" id="IPR018000">
    <property type="entry name" value="Neurotransmitter_ion_chnl_CS"/>
</dbReference>
<dbReference type="Proteomes" id="UP001159405">
    <property type="component" value="Unassembled WGS sequence"/>
</dbReference>
<feature type="domain" description="Neurotransmitter-gated ion-channel transmembrane" evidence="13">
    <location>
        <begin position="165"/>
        <end position="214"/>
    </location>
</feature>
<dbReference type="InterPro" id="IPR038050">
    <property type="entry name" value="Neuro_actylchol_rec"/>
</dbReference>
<evidence type="ECO:0000256" key="11">
    <source>
        <dbReference type="RuleBase" id="RU000687"/>
    </source>
</evidence>
<dbReference type="CDD" id="cd19049">
    <property type="entry name" value="LGIC_TM_anion"/>
    <property type="match status" value="1"/>
</dbReference>
<proteinExistence type="inferred from homology"/>
<feature type="transmembrane region" description="Helical" evidence="11">
    <location>
        <begin position="540"/>
        <end position="560"/>
    </location>
</feature>
<dbReference type="SUPFAM" id="SSF63712">
    <property type="entry name" value="Nicotinic receptor ligand binding domain-like"/>
    <property type="match status" value="2"/>
</dbReference>
<reference evidence="14 15" key="1">
    <citation type="submission" date="2022-05" db="EMBL/GenBank/DDBJ databases">
        <authorList>
            <consortium name="Genoscope - CEA"/>
            <person name="William W."/>
        </authorList>
    </citation>
    <scope>NUCLEOTIDE SEQUENCE [LARGE SCALE GENOMIC DNA]</scope>
</reference>
<keyword evidence="7 11" id="KW-1133">Transmembrane helix</keyword>
<dbReference type="CDD" id="cd18990">
    <property type="entry name" value="LGIC_ECD_GABAAR"/>
    <property type="match status" value="1"/>
</dbReference>
<dbReference type="InterPro" id="IPR036719">
    <property type="entry name" value="Neuro-gated_channel_TM_sf"/>
</dbReference>
<protein>
    <submittedName>
        <fullName evidence="14">Uncharacterized protein</fullName>
    </submittedName>
</protein>
<dbReference type="InterPro" id="IPR006202">
    <property type="entry name" value="Neur_chan_lig-bd"/>
</dbReference>